<dbReference type="RefSeq" id="WP_137329202.1">
    <property type="nucleotide sequence ID" value="NZ_CP040058.1"/>
</dbReference>
<dbReference type="InterPro" id="IPR025877">
    <property type="entry name" value="MobA-like_NTP_Trfase"/>
</dbReference>
<keyword evidence="3" id="KW-1185">Reference proteome</keyword>
<evidence type="ECO:0000313" key="2">
    <source>
        <dbReference type="EMBL" id="QCP35902.1"/>
    </source>
</evidence>
<sequence>MKIHMILLAAGLGSRFGSNKLLYPVDGKAMYRHTMDLMVKLVGEFEEADAAVVTRYEEIAEEAKRQGAACLINHHSEQGISSSMQTGLRARLEDEAYYLFFTADQPRLKMATVKAFLCQFFESGKGIGCVSKQGTPKNPCVFHSRYAGELLSIRGDRGGKQVVLRHPEDVFLFEAGEEETEDIDTPDDFV</sequence>
<dbReference type="OrthoDB" id="9797742at2"/>
<feature type="domain" description="MobA-like NTP transferase" evidence="1">
    <location>
        <begin position="6"/>
        <end position="166"/>
    </location>
</feature>
<dbReference type="InterPro" id="IPR029044">
    <property type="entry name" value="Nucleotide-diphossugar_trans"/>
</dbReference>
<dbReference type="CDD" id="cd04182">
    <property type="entry name" value="GT_2_like_f"/>
    <property type="match status" value="1"/>
</dbReference>
<proteinExistence type="predicted"/>
<reference evidence="2 3" key="1">
    <citation type="submission" date="2019-05" db="EMBL/GenBank/DDBJ databases">
        <title>Complete genome sequencing of Anaerostipes rhamnosivorans.</title>
        <authorList>
            <person name="Bui T.P.N."/>
            <person name="de Vos W.M."/>
        </authorList>
    </citation>
    <scope>NUCLEOTIDE SEQUENCE [LARGE SCALE GENOMIC DNA]</scope>
    <source>
        <strain evidence="2 3">1y2</strain>
    </source>
</reference>
<evidence type="ECO:0000313" key="3">
    <source>
        <dbReference type="Proteomes" id="UP000298653"/>
    </source>
</evidence>
<name>A0A4P8IDJ5_9FIRM</name>
<dbReference type="Pfam" id="PF12804">
    <property type="entry name" value="NTP_transf_3"/>
    <property type="match status" value="1"/>
</dbReference>
<keyword evidence="2" id="KW-0548">Nucleotidyltransferase</keyword>
<dbReference type="Gene3D" id="3.90.550.10">
    <property type="entry name" value="Spore Coat Polysaccharide Biosynthesis Protein SpsA, Chain A"/>
    <property type="match status" value="1"/>
</dbReference>
<dbReference type="Proteomes" id="UP000298653">
    <property type="component" value="Chromosome"/>
</dbReference>
<dbReference type="EMBL" id="CP040058">
    <property type="protein sequence ID" value="QCP35902.1"/>
    <property type="molecule type" value="Genomic_DNA"/>
</dbReference>
<dbReference type="KEGG" id="arf:AR1Y2_2448"/>
<protein>
    <submittedName>
        <fullName evidence="2">CTP:molybdopterin cytidylyltransferase</fullName>
    </submittedName>
</protein>
<dbReference type="SUPFAM" id="SSF53448">
    <property type="entry name" value="Nucleotide-diphospho-sugar transferases"/>
    <property type="match status" value="1"/>
</dbReference>
<dbReference type="AlphaFoldDB" id="A0A4P8IDJ5"/>
<dbReference type="GO" id="GO:0016779">
    <property type="term" value="F:nucleotidyltransferase activity"/>
    <property type="evidence" value="ECO:0007669"/>
    <property type="project" value="UniProtKB-KW"/>
</dbReference>
<organism evidence="2 3">
    <name type="scientific">Anaerostipes rhamnosivorans</name>
    <dbReference type="NCBI Taxonomy" id="1229621"/>
    <lineage>
        <taxon>Bacteria</taxon>
        <taxon>Bacillati</taxon>
        <taxon>Bacillota</taxon>
        <taxon>Clostridia</taxon>
        <taxon>Lachnospirales</taxon>
        <taxon>Lachnospiraceae</taxon>
        <taxon>Anaerostipes</taxon>
    </lineage>
</organism>
<accession>A0A4P8IDJ5</accession>
<dbReference type="PANTHER" id="PTHR43777:SF1">
    <property type="entry name" value="MOLYBDENUM COFACTOR CYTIDYLYLTRANSFERASE"/>
    <property type="match status" value="1"/>
</dbReference>
<dbReference type="PANTHER" id="PTHR43777">
    <property type="entry name" value="MOLYBDENUM COFACTOR CYTIDYLYLTRANSFERASE"/>
    <property type="match status" value="1"/>
</dbReference>
<evidence type="ECO:0000259" key="1">
    <source>
        <dbReference type="Pfam" id="PF12804"/>
    </source>
</evidence>
<keyword evidence="2" id="KW-0808">Transferase</keyword>
<gene>
    <name evidence="2" type="ORF">AR1Y2_2448</name>
</gene>